<name>A0ABM8AWC2_9BACT</name>
<evidence type="ECO:0000313" key="2">
    <source>
        <dbReference type="Proteomes" id="UP001317742"/>
    </source>
</evidence>
<reference evidence="1 2" key="1">
    <citation type="submission" date="2022-08" db="EMBL/GenBank/DDBJ databases">
        <title>Genome Sequence of the sulphate-reducing bacterium, Pseudodesulfovibrio sp. SYK.</title>
        <authorList>
            <person name="Kondo R."/>
            <person name="Kataoka T."/>
        </authorList>
    </citation>
    <scope>NUCLEOTIDE SEQUENCE [LARGE SCALE GENOMIC DNA]</scope>
    <source>
        <strain evidence="1 2">SYK</strain>
    </source>
</reference>
<sequence>MKESFLIVRKVKICFDLNKLCKGEGYEAPSDRGKFGPAEQGNDAFAYFA</sequence>
<keyword evidence="2" id="KW-1185">Reference proteome</keyword>
<organism evidence="1 2">
    <name type="scientific">Pseudodesulfovibrio nedwellii</name>
    <dbReference type="NCBI Taxonomy" id="2973072"/>
    <lineage>
        <taxon>Bacteria</taxon>
        <taxon>Pseudomonadati</taxon>
        <taxon>Thermodesulfobacteriota</taxon>
        <taxon>Desulfovibrionia</taxon>
        <taxon>Desulfovibrionales</taxon>
        <taxon>Desulfovibrionaceae</taxon>
    </lineage>
</organism>
<accession>A0ABM8AWC2</accession>
<proteinExistence type="predicted"/>
<evidence type="ECO:0000313" key="1">
    <source>
        <dbReference type="EMBL" id="BDQ35694.1"/>
    </source>
</evidence>
<dbReference type="Proteomes" id="UP001317742">
    <property type="component" value="Chromosome"/>
</dbReference>
<protein>
    <submittedName>
        <fullName evidence="1">Uncharacterized protein</fullName>
    </submittedName>
</protein>
<dbReference type="EMBL" id="AP026709">
    <property type="protein sequence ID" value="BDQ35694.1"/>
    <property type="molecule type" value="Genomic_DNA"/>
</dbReference>
<gene>
    <name evidence="1" type="ORF">SYK_00540</name>
</gene>